<sequence length="183" mass="20755">MMQPDKELMKQNDRKVHVVKWKDNAVVKIASNYMTHSPLCGKSQRTEIPMLYLVRLCNTGMGEADILDRLAVTHCLTIRAKKWYWSLFINTLNVATVAAWCKKMSHPPGILLPFCPQLATAKSMCPPKAEASFLSQCPEIRFDGVNHILCTGPKGRCEVCIRNTQNMQKMQFSSSRRVEQAVL</sequence>
<name>A0A0V1C7I0_TRIBR</name>
<reference evidence="2 3" key="1">
    <citation type="submission" date="2015-01" db="EMBL/GenBank/DDBJ databases">
        <title>Evolution of Trichinella species and genotypes.</title>
        <authorList>
            <person name="Korhonen P.K."/>
            <person name="Edoardo P."/>
            <person name="Giuseppe L.R."/>
            <person name="Gasser R.B."/>
        </authorList>
    </citation>
    <scope>NUCLEOTIDE SEQUENCE [LARGE SCALE GENOMIC DNA]</scope>
    <source>
        <strain evidence="2">ISS120</strain>
    </source>
</reference>
<dbReference type="Proteomes" id="UP000054653">
    <property type="component" value="Unassembled WGS sequence"/>
</dbReference>
<comment type="caution">
    <text evidence="2">The sequence shown here is derived from an EMBL/GenBank/DDBJ whole genome shotgun (WGS) entry which is preliminary data.</text>
</comment>
<evidence type="ECO:0000259" key="1">
    <source>
        <dbReference type="Pfam" id="PF13843"/>
    </source>
</evidence>
<dbReference type="PANTHER" id="PTHR47272">
    <property type="entry name" value="DDE_TNP_1_7 DOMAIN-CONTAINING PROTEIN"/>
    <property type="match status" value="1"/>
</dbReference>
<organism evidence="2 3">
    <name type="scientific">Trichinella britovi</name>
    <name type="common">Parasitic roundworm</name>
    <dbReference type="NCBI Taxonomy" id="45882"/>
    <lineage>
        <taxon>Eukaryota</taxon>
        <taxon>Metazoa</taxon>
        <taxon>Ecdysozoa</taxon>
        <taxon>Nematoda</taxon>
        <taxon>Enoplea</taxon>
        <taxon>Dorylaimia</taxon>
        <taxon>Trichinellida</taxon>
        <taxon>Trichinellidae</taxon>
        <taxon>Trichinella</taxon>
    </lineage>
</organism>
<keyword evidence="3" id="KW-1185">Reference proteome</keyword>
<evidence type="ECO:0000313" key="3">
    <source>
        <dbReference type="Proteomes" id="UP000054653"/>
    </source>
</evidence>
<gene>
    <name evidence="2" type="primary">PGBD3</name>
    <name evidence="2" type="ORF">T03_4461</name>
</gene>
<dbReference type="EMBL" id="JYDI01000401">
    <property type="protein sequence ID" value="KRY45153.1"/>
    <property type="molecule type" value="Genomic_DNA"/>
</dbReference>
<proteinExistence type="predicted"/>
<accession>A0A0V1C7I0</accession>
<dbReference type="Pfam" id="PF13843">
    <property type="entry name" value="DDE_Tnp_1_7"/>
    <property type="match status" value="1"/>
</dbReference>
<feature type="domain" description="PiggyBac transposable element-derived protein" evidence="1">
    <location>
        <begin position="6"/>
        <end position="100"/>
    </location>
</feature>
<dbReference type="STRING" id="45882.A0A0V1C7I0"/>
<dbReference type="AlphaFoldDB" id="A0A0V1C7I0"/>
<protein>
    <submittedName>
        <fullName evidence="2">PiggyBac transposable element-derived protein 3</fullName>
    </submittedName>
</protein>
<dbReference type="InterPro" id="IPR029526">
    <property type="entry name" value="PGBD"/>
</dbReference>
<evidence type="ECO:0000313" key="2">
    <source>
        <dbReference type="EMBL" id="KRY45153.1"/>
    </source>
</evidence>